<dbReference type="FunFam" id="3.30.70.1430:FF:000001">
    <property type="entry name" value="Efflux pump membrane transporter"/>
    <property type="match status" value="1"/>
</dbReference>
<evidence type="ECO:0000256" key="8">
    <source>
        <dbReference type="ARBA" id="ARBA00023136"/>
    </source>
</evidence>
<feature type="transmembrane region" description="Helical" evidence="9">
    <location>
        <begin position="875"/>
        <end position="893"/>
    </location>
</feature>
<evidence type="ECO:0000313" key="10">
    <source>
        <dbReference type="EMBL" id="KTT27625.1"/>
    </source>
</evidence>
<dbReference type="Gene3D" id="3.30.70.1320">
    <property type="entry name" value="Multidrug efflux transporter AcrB pore domain like"/>
    <property type="match status" value="1"/>
</dbReference>
<accession>A0A147HC09</accession>
<dbReference type="NCBIfam" id="NF000282">
    <property type="entry name" value="RND_permease_1"/>
    <property type="match status" value="1"/>
</dbReference>
<feature type="transmembrane region" description="Helical" evidence="9">
    <location>
        <begin position="541"/>
        <end position="559"/>
    </location>
</feature>
<dbReference type="Proteomes" id="UP000072741">
    <property type="component" value="Unassembled WGS sequence"/>
</dbReference>
<dbReference type="FunFam" id="1.20.1640.10:FF:000001">
    <property type="entry name" value="Efflux pump membrane transporter"/>
    <property type="match status" value="1"/>
</dbReference>
<evidence type="ECO:0000256" key="9">
    <source>
        <dbReference type="RuleBase" id="RU364070"/>
    </source>
</evidence>
<dbReference type="GO" id="GO:0015562">
    <property type="term" value="F:efflux transmembrane transporter activity"/>
    <property type="evidence" value="ECO:0007669"/>
    <property type="project" value="InterPro"/>
</dbReference>
<evidence type="ECO:0000256" key="3">
    <source>
        <dbReference type="ARBA" id="ARBA00022448"/>
    </source>
</evidence>
<evidence type="ECO:0000256" key="1">
    <source>
        <dbReference type="ARBA" id="ARBA00004429"/>
    </source>
</evidence>
<dbReference type="InterPro" id="IPR001036">
    <property type="entry name" value="Acrflvin-R"/>
</dbReference>
<comment type="subcellular location">
    <subcellularLocation>
        <location evidence="1 9">Cell inner membrane</location>
        <topology evidence="1 9">Multi-pass membrane protein</topology>
    </subcellularLocation>
</comment>
<dbReference type="SUPFAM" id="SSF82693">
    <property type="entry name" value="Multidrug efflux transporter AcrB pore domain, PN1, PN2, PC1 and PC2 subdomains"/>
    <property type="match status" value="4"/>
</dbReference>
<gene>
    <name evidence="10" type="ORF">NS331_01385</name>
</gene>
<dbReference type="PANTHER" id="PTHR32063:SF32">
    <property type="entry name" value="AMINOGLYCOSIDE EFFLUX PUMP-RELATED"/>
    <property type="match status" value="1"/>
</dbReference>
<keyword evidence="3 9" id="KW-0813">Transport</keyword>
<dbReference type="OrthoDB" id="9176627at2"/>
<evidence type="ECO:0000256" key="5">
    <source>
        <dbReference type="ARBA" id="ARBA00022519"/>
    </source>
</evidence>
<keyword evidence="8 9" id="KW-0472">Membrane</keyword>
<feature type="transmembrane region" description="Helical" evidence="9">
    <location>
        <begin position="397"/>
        <end position="418"/>
    </location>
</feature>
<organism evidence="10 11">
    <name type="scientific">Pseudacidovorax intermedius</name>
    <dbReference type="NCBI Taxonomy" id="433924"/>
    <lineage>
        <taxon>Bacteria</taxon>
        <taxon>Pseudomonadati</taxon>
        <taxon>Pseudomonadota</taxon>
        <taxon>Betaproteobacteria</taxon>
        <taxon>Burkholderiales</taxon>
        <taxon>Comamonadaceae</taxon>
        <taxon>Pseudacidovorax</taxon>
    </lineage>
</organism>
<feature type="transmembrane region" description="Helical" evidence="9">
    <location>
        <begin position="972"/>
        <end position="991"/>
    </location>
</feature>
<comment type="caution">
    <text evidence="10">The sequence shown here is derived from an EMBL/GenBank/DDBJ whole genome shotgun (WGS) entry which is preliminary data.</text>
</comment>
<reference evidence="10 11" key="1">
    <citation type="journal article" date="2016" name="Front. Microbiol.">
        <title>Genomic Resource of Rice Seed Associated Bacteria.</title>
        <authorList>
            <person name="Midha S."/>
            <person name="Bansal K."/>
            <person name="Sharma S."/>
            <person name="Kumar N."/>
            <person name="Patil P.P."/>
            <person name="Chaudhry V."/>
            <person name="Patil P.B."/>
        </authorList>
    </citation>
    <scope>NUCLEOTIDE SEQUENCE [LARGE SCALE GENOMIC DNA]</scope>
    <source>
        <strain evidence="10 11">NS331</strain>
    </source>
</reference>
<keyword evidence="5 9" id="KW-0997">Cell inner membrane</keyword>
<dbReference type="Gene3D" id="3.30.2090.10">
    <property type="entry name" value="Multidrug efflux transporter AcrB TolC docking domain, DN and DC subdomains"/>
    <property type="match status" value="2"/>
</dbReference>
<dbReference type="Gene3D" id="1.20.1640.10">
    <property type="entry name" value="Multidrug efflux transporter AcrB transmembrane domain"/>
    <property type="match status" value="2"/>
</dbReference>
<feature type="transmembrane region" description="Helical" evidence="9">
    <location>
        <begin position="926"/>
        <end position="951"/>
    </location>
</feature>
<dbReference type="GO" id="GO:0042910">
    <property type="term" value="F:xenobiotic transmembrane transporter activity"/>
    <property type="evidence" value="ECO:0007669"/>
    <property type="project" value="TreeGrafter"/>
</dbReference>
<dbReference type="FunFam" id="3.30.2090.10:FF:000001">
    <property type="entry name" value="Efflux pump membrane transporter"/>
    <property type="match status" value="1"/>
</dbReference>
<protein>
    <recommendedName>
        <fullName evidence="9">Efflux pump membrane transporter</fullName>
    </recommendedName>
</protein>
<feature type="transmembrane region" description="Helical" evidence="9">
    <location>
        <begin position="12"/>
        <end position="31"/>
    </location>
</feature>
<dbReference type="InterPro" id="IPR027463">
    <property type="entry name" value="AcrB_DN_DC_subdom"/>
</dbReference>
<dbReference type="EMBL" id="LDSL01000010">
    <property type="protein sequence ID" value="KTT27625.1"/>
    <property type="molecule type" value="Genomic_DNA"/>
</dbReference>
<dbReference type="PANTHER" id="PTHR32063">
    <property type="match status" value="1"/>
</dbReference>
<dbReference type="InterPro" id="IPR004764">
    <property type="entry name" value="MdtF-like"/>
</dbReference>
<evidence type="ECO:0000256" key="4">
    <source>
        <dbReference type="ARBA" id="ARBA00022475"/>
    </source>
</evidence>
<comment type="similarity">
    <text evidence="2 9">Belongs to the resistance-nodulation-cell division (RND) (TC 2.A.6) family.</text>
</comment>
<dbReference type="SUPFAM" id="SSF82866">
    <property type="entry name" value="Multidrug efflux transporter AcrB transmembrane domain"/>
    <property type="match status" value="2"/>
</dbReference>
<dbReference type="Gene3D" id="3.30.70.1440">
    <property type="entry name" value="Multidrug efflux transporter AcrB pore domain"/>
    <property type="match status" value="1"/>
</dbReference>
<feature type="transmembrane region" description="Helical" evidence="9">
    <location>
        <begin position="900"/>
        <end position="920"/>
    </location>
</feature>
<dbReference type="PRINTS" id="PR00702">
    <property type="entry name" value="ACRIFLAVINRP"/>
</dbReference>
<feature type="transmembrane region" description="Helical" evidence="9">
    <location>
        <begin position="367"/>
        <end position="391"/>
    </location>
</feature>
<dbReference type="AlphaFoldDB" id="A0A147HC09"/>
<dbReference type="Pfam" id="PF00873">
    <property type="entry name" value="ACR_tran"/>
    <property type="match status" value="1"/>
</dbReference>
<dbReference type="GO" id="GO:0005886">
    <property type="term" value="C:plasma membrane"/>
    <property type="evidence" value="ECO:0007669"/>
    <property type="project" value="UniProtKB-SubCell"/>
</dbReference>
<evidence type="ECO:0000256" key="2">
    <source>
        <dbReference type="ARBA" id="ARBA00010942"/>
    </source>
</evidence>
<feature type="transmembrane region" description="Helical" evidence="9">
    <location>
        <begin position="471"/>
        <end position="498"/>
    </location>
</feature>
<evidence type="ECO:0000313" key="11">
    <source>
        <dbReference type="Proteomes" id="UP000072741"/>
    </source>
</evidence>
<keyword evidence="6 9" id="KW-0812">Transmembrane</keyword>
<sequence>MISRFFIDRPIFAWVIAITIMLAGALAIHLLPVTRYPVVAPPAVSINAFYPGASAQTVENSVTQVIEQQLTGLDGYLYMSARSDSTGRVSIFVSFEPGTNPDTAQVQVQNRVQQALPRLPQQVQDQGVTVRKAGVAPDLIVTLYDKTGQLSPGDIADFLVSDLQDPISRIDGIGEVSVIGGQYAMRIWLDPHKLRGFSMTPGDVQTAITQQNVQLAAGSVGAAPAVDGQNFSAVLTAQSRFRTPDEFRNILLRTNRDGSLVRLSDVARVEIGSENYNFTGRYNGYPASGVVVRLAPTANALEAIAGVKAAVDKMRGQFPPGVDVSYPLDTTPFVERAIKDVIKTLVEGIVLVVLVMFLFLQNWRATLIPAIAVPVVLLGTFGVLAVAGFTINMLTMFGMVLAIGLLVDDAIVVVENVERIMEEEHLSPKEATRKSMGEITGALIGIGVVLSAVFLPMAFFGGATGIIYRQFSITIVSAMVLSVLVALVLTPALCATLLKQHAGDAPKPKRTTGFFGAFNRFFDRSMDTYEGSLRKRLPRRWLFMAIYAVICAGMAVMFMRTPTGFLPDEDQGRLFVQYNLPGGATLEQTREVAERVSRHFTENEKDTVDGVFVSPGFTSAGAGQNQGQGFIALKDWEERPGRENTAFAVLERAGKAFAGDRQARIFMSAPPAVSGLGNSAGFDLQLQNTSAMDYERFRGIRDQLLAKARQDPLLTQVRFQGQEDQTTLQVDIDRAKAGSLGITQTDVNSLLSITFGGAYVNDFIDRNRVKRVYLQADAPFRMTPEDIGIWSLRTSTGAMAPFASVATPRWSYGPMALTRYNGLPSFNIQGQAVRGESSGAALTRMEQLVAELPSGVGYAWTGLSYQEKLASGQALSLYLISLLVVFLALAALYESWTIPVSVLLVVPLGIVGALVAANLRGMDNDIFFQVGLLTTMGLAAKNAILIVEFAAEGERRGLSTWDAVIQGAKLRLRPILMTSLAFVAGVVPLAIATGAGSGSQNAIGTGVIGGMITGTVLAIFYVPLFYLLVRAIGRRGEAKPPATGEAREAH</sequence>
<keyword evidence="11" id="KW-1185">Reference proteome</keyword>
<keyword evidence="7 9" id="KW-1133">Transmembrane helix</keyword>
<proteinExistence type="inferred from homology"/>
<dbReference type="GO" id="GO:0009636">
    <property type="term" value="P:response to toxic substance"/>
    <property type="evidence" value="ECO:0007669"/>
    <property type="project" value="UniProtKB-ARBA"/>
</dbReference>
<evidence type="ECO:0000256" key="6">
    <source>
        <dbReference type="ARBA" id="ARBA00022692"/>
    </source>
</evidence>
<feature type="transmembrane region" description="Helical" evidence="9">
    <location>
        <begin position="439"/>
        <end position="459"/>
    </location>
</feature>
<dbReference type="SUPFAM" id="SSF82714">
    <property type="entry name" value="Multidrug efflux transporter AcrB TolC docking domain, DN and DC subdomains"/>
    <property type="match status" value="2"/>
</dbReference>
<dbReference type="PATRIC" id="fig|433924.3.peg.35"/>
<feature type="transmembrane region" description="Helical" evidence="9">
    <location>
        <begin position="341"/>
        <end position="360"/>
    </location>
</feature>
<evidence type="ECO:0000256" key="7">
    <source>
        <dbReference type="ARBA" id="ARBA00022989"/>
    </source>
</evidence>
<name>A0A147HC09_9BURK</name>
<dbReference type="NCBIfam" id="TIGR00915">
    <property type="entry name" value="2A0602"/>
    <property type="match status" value="1"/>
</dbReference>
<keyword evidence="4" id="KW-1003">Cell membrane</keyword>
<dbReference type="Gene3D" id="3.30.70.1430">
    <property type="entry name" value="Multidrug efflux transporter AcrB pore domain"/>
    <property type="match status" value="2"/>
</dbReference>
<feature type="transmembrane region" description="Helical" evidence="9">
    <location>
        <begin position="1003"/>
        <end position="1029"/>
    </location>
</feature>